<organism evidence="1 2">
    <name type="scientific">Ancylostoma ceylanicum</name>
    <dbReference type="NCBI Taxonomy" id="53326"/>
    <lineage>
        <taxon>Eukaryota</taxon>
        <taxon>Metazoa</taxon>
        <taxon>Ecdysozoa</taxon>
        <taxon>Nematoda</taxon>
        <taxon>Chromadorea</taxon>
        <taxon>Rhabditida</taxon>
        <taxon>Rhabditina</taxon>
        <taxon>Rhabditomorpha</taxon>
        <taxon>Strongyloidea</taxon>
        <taxon>Ancylostomatidae</taxon>
        <taxon>Ancylostomatinae</taxon>
        <taxon>Ancylostoma</taxon>
    </lineage>
</organism>
<reference evidence="1 2" key="1">
    <citation type="submission" date="2013-05" db="EMBL/GenBank/DDBJ databases">
        <title>Draft genome of the parasitic nematode Anyclostoma ceylanicum.</title>
        <authorList>
            <person name="Mitreva M."/>
        </authorList>
    </citation>
    <scope>NUCLEOTIDE SEQUENCE [LARGE SCALE GENOMIC DNA]</scope>
</reference>
<sequence length="43" mass="4901">MLQFDCRGLEPYDFDPRVGVLGLVTFFGNHKESCLEWMDSSGC</sequence>
<evidence type="ECO:0000313" key="1">
    <source>
        <dbReference type="EMBL" id="EPB68472.1"/>
    </source>
</evidence>
<dbReference type="SUPFAM" id="SSF141678">
    <property type="entry name" value="MAL13P1.257-like"/>
    <property type="match status" value="1"/>
</dbReference>
<name>A0A0D6LLH6_9BILA</name>
<protein>
    <submittedName>
        <fullName evidence="1">Uncharacterized protein</fullName>
    </submittedName>
</protein>
<dbReference type="Proteomes" id="UP000054495">
    <property type="component" value="Unassembled WGS sequence"/>
</dbReference>
<accession>A0A0D6LLH6</accession>
<dbReference type="AlphaFoldDB" id="A0A0D6LLH6"/>
<gene>
    <name evidence="1" type="ORF">ANCCEY_12436</name>
</gene>
<evidence type="ECO:0000313" key="2">
    <source>
        <dbReference type="Proteomes" id="UP000054495"/>
    </source>
</evidence>
<keyword evidence="2" id="KW-1185">Reference proteome</keyword>
<dbReference type="EMBL" id="KE125431">
    <property type="protein sequence ID" value="EPB68472.1"/>
    <property type="molecule type" value="Genomic_DNA"/>
</dbReference>
<proteinExistence type="predicted"/>